<organism evidence="2 3">
    <name type="scientific">Mytilus edulis</name>
    <name type="common">Blue mussel</name>
    <dbReference type="NCBI Taxonomy" id="6550"/>
    <lineage>
        <taxon>Eukaryota</taxon>
        <taxon>Metazoa</taxon>
        <taxon>Spiralia</taxon>
        <taxon>Lophotrochozoa</taxon>
        <taxon>Mollusca</taxon>
        <taxon>Bivalvia</taxon>
        <taxon>Autobranchia</taxon>
        <taxon>Pteriomorphia</taxon>
        <taxon>Mytilida</taxon>
        <taxon>Mytiloidea</taxon>
        <taxon>Mytilidae</taxon>
        <taxon>Mytilinae</taxon>
        <taxon>Mytilus</taxon>
    </lineage>
</organism>
<reference evidence="2" key="1">
    <citation type="submission" date="2021-03" db="EMBL/GenBank/DDBJ databases">
        <authorList>
            <person name="Bekaert M."/>
        </authorList>
    </citation>
    <scope>NUCLEOTIDE SEQUENCE</scope>
</reference>
<accession>A0A8S3UEG4</accession>
<evidence type="ECO:0000256" key="1">
    <source>
        <dbReference type="SAM" id="MobiDB-lite"/>
    </source>
</evidence>
<dbReference type="Proteomes" id="UP000683360">
    <property type="component" value="Unassembled WGS sequence"/>
</dbReference>
<gene>
    <name evidence="2" type="ORF">MEDL_53198</name>
</gene>
<proteinExistence type="predicted"/>
<comment type="caution">
    <text evidence="2">The sequence shown here is derived from an EMBL/GenBank/DDBJ whole genome shotgun (WGS) entry which is preliminary data.</text>
</comment>
<keyword evidence="3" id="KW-1185">Reference proteome</keyword>
<sequence>MRSSPNNCHCVETGHNGQSGQQTDPPTTGAPVSTMFITKSELLNGLNRSPCMADTQGILNNIDGNLETVTQGILNNIDGNLQKVTQVWDLIYNIRKPECRHAAAEIVHALHSYKYESEHCDRHFGSKYQHIKYTLRSYKYESDHCDKHFVSKYQHIKYILRAYKYESDHCGRHFCSNKHFGSKYQHIKYTLRSYKYESDHCDKHFGSKYQHIKYTLRSYKYDSDHCGRHFTLVVSISILSIPYDLTSMSQITVTDNIVE</sequence>
<evidence type="ECO:0000313" key="2">
    <source>
        <dbReference type="EMBL" id="CAG2240891.1"/>
    </source>
</evidence>
<feature type="compositionally biased region" description="Polar residues" evidence="1">
    <location>
        <begin position="15"/>
        <end position="26"/>
    </location>
</feature>
<name>A0A8S3UEG4_MYTED</name>
<protein>
    <submittedName>
        <fullName evidence="2">KRAB</fullName>
    </submittedName>
</protein>
<dbReference type="AlphaFoldDB" id="A0A8S3UEG4"/>
<evidence type="ECO:0000313" key="3">
    <source>
        <dbReference type="Proteomes" id="UP000683360"/>
    </source>
</evidence>
<feature type="region of interest" description="Disordered" evidence="1">
    <location>
        <begin position="1"/>
        <end position="30"/>
    </location>
</feature>
<dbReference type="EMBL" id="CAJPWZ010002578">
    <property type="protein sequence ID" value="CAG2240891.1"/>
    <property type="molecule type" value="Genomic_DNA"/>
</dbReference>